<accession>A0A168DI68</accession>
<dbReference type="OrthoDB" id="331341at2759"/>
<proteinExistence type="predicted"/>
<dbReference type="VEuPathDB" id="FungiDB:AAP_00030"/>
<evidence type="ECO:0000313" key="3">
    <source>
        <dbReference type="EMBL" id="KZZ97769.1"/>
    </source>
</evidence>
<feature type="region of interest" description="Disordered" evidence="1">
    <location>
        <begin position="258"/>
        <end position="278"/>
    </location>
</feature>
<dbReference type="FunFam" id="3.30.1490.40:FF:000005">
    <property type="entry name" value="CD2 antigen cytoplasmic tail-binding protein 2"/>
    <property type="match status" value="1"/>
</dbReference>
<feature type="compositionally biased region" description="Basic residues" evidence="1">
    <location>
        <begin position="311"/>
        <end position="328"/>
    </location>
</feature>
<dbReference type="PROSITE" id="PS50829">
    <property type="entry name" value="GYF"/>
    <property type="match status" value="1"/>
</dbReference>
<feature type="region of interest" description="Disordered" evidence="1">
    <location>
        <begin position="309"/>
        <end position="352"/>
    </location>
</feature>
<feature type="compositionally biased region" description="Acidic residues" evidence="1">
    <location>
        <begin position="180"/>
        <end position="191"/>
    </location>
</feature>
<dbReference type="EMBL" id="AZGZ01000001">
    <property type="protein sequence ID" value="KZZ97769.1"/>
    <property type="molecule type" value="Genomic_DNA"/>
</dbReference>
<dbReference type="InterPro" id="IPR003169">
    <property type="entry name" value="GYF"/>
</dbReference>
<feature type="domain" description="GYF" evidence="2">
    <location>
        <begin position="416"/>
        <end position="472"/>
    </location>
</feature>
<dbReference type="PANTHER" id="PTHR13138:SF3">
    <property type="entry name" value="CD2 ANTIGEN CYTOPLASMIC TAIL-BINDING PROTEIN 2"/>
    <property type="match status" value="1"/>
</dbReference>
<organism evidence="3 4">
    <name type="scientific">Ascosphaera apis ARSEF 7405</name>
    <dbReference type="NCBI Taxonomy" id="392613"/>
    <lineage>
        <taxon>Eukaryota</taxon>
        <taxon>Fungi</taxon>
        <taxon>Dikarya</taxon>
        <taxon>Ascomycota</taxon>
        <taxon>Pezizomycotina</taxon>
        <taxon>Eurotiomycetes</taxon>
        <taxon>Eurotiomycetidae</taxon>
        <taxon>Onygenales</taxon>
        <taxon>Ascosphaeraceae</taxon>
        <taxon>Ascosphaera</taxon>
    </lineage>
</organism>
<feature type="compositionally biased region" description="Basic and acidic residues" evidence="1">
    <location>
        <begin position="119"/>
        <end position="165"/>
    </location>
</feature>
<feature type="compositionally biased region" description="Basic and acidic residues" evidence="1">
    <location>
        <begin position="24"/>
        <end position="35"/>
    </location>
</feature>
<name>A0A168DI68_9EURO</name>
<feature type="compositionally biased region" description="Basic and acidic residues" evidence="1">
    <location>
        <begin position="329"/>
        <end position="342"/>
    </location>
</feature>
<gene>
    <name evidence="3" type="ORF">AAP_00030</name>
</gene>
<feature type="compositionally biased region" description="Basic and acidic residues" evidence="1">
    <location>
        <begin position="265"/>
        <end position="278"/>
    </location>
</feature>
<comment type="caution">
    <text evidence="3">The sequence shown here is derived from an EMBL/GenBank/DDBJ whole genome shotgun (WGS) entry which is preliminary data.</text>
</comment>
<dbReference type="Proteomes" id="UP000242877">
    <property type="component" value="Unassembled WGS sequence"/>
</dbReference>
<evidence type="ECO:0000313" key="4">
    <source>
        <dbReference type="Proteomes" id="UP000242877"/>
    </source>
</evidence>
<feature type="region of interest" description="Disordered" evidence="1">
    <location>
        <begin position="74"/>
        <end position="221"/>
    </location>
</feature>
<evidence type="ECO:0000259" key="2">
    <source>
        <dbReference type="PROSITE" id="PS50829"/>
    </source>
</evidence>
<reference evidence="3 4" key="1">
    <citation type="journal article" date="2016" name="Genome Biol. Evol.">
        <title>Divergent and convergent evolution of fungal pathogenicity.</title>
        <authorList>
            <person name="Shang Y."/>
            <person name="Xiao G."/>
            <person name="Zheng P."/>
            <person name="Cen K."/>
            <person name="Zhan S."/>
            <person name="Wang C."/>
        </authorList>
    </citation>
    <scope>NUCLEOTIDE SEQUENCE [LARGE SCALE GENOMIC DNA]</scope>
    <source>
        <strain evidence="3 4">ARSEF 7405</strain>
    </source>
</reference>
<dbReference type="PANTHER" id="PTHR13138">
    <property type="entry name" value="PROTEIN LIN1"/>
    <property type="match status" value="1"/>
</dbReference>
<feature type="region of interest" description="Disordered" evidence="1">
    <location>
        <begin position="1"/>
        <end position="48"/>
    </location>
</feature>
<dbReference type="GO" id="GO:0005682">
    <property type="term" value="C:U5 snRNP"/>
    <property type="evidence" value="ECO:0007669"/>
    <property type="project" value="InterPro"/>
</dbReference>
<protein>
    <submittedName>
        <fullName evidence="3">Gyf</fullName>
    </submittedName>
</protein>
<keyword evidence="4" id="KW-1185">Reference proteome</keyword>
<dbReference type="SUPFAM" id="SSF55277">
    <property type="entry name" value="GYF domain"/>
    <property type="match status" value="1"/>
</dbReference>
<feature type="region of interest" description="Disordered" evidence="1">
    <location>
        <begin position="388"/>
        <end position="410"/>
    </location>
</feature>
<dbReference type="Gene3D" id="3.30.1490.40">
    <property type="match status" value="1"/>
</dbReference>
<feature type="compositionally biased region" description="Basic and acidic residues" evidence="1">
    <location>
        <begin position="85"/>
        <end position="104"/>
    </location>
</feature>
<sequence>MSSSRPKRPNFDDYPGLSGLADEPTSKKPRFDLRNPSKLAAEDDELDQEDIDYLDADAIGRRGQRVKRNAVAIEGYESDSENEGFDARAEALARERREQDKKDDDDMFAADEDELAEDFGLKDEPGSKKNKEVRFMEDKDIEGQEKRSRGGHTLHVDFRAEAQRHDPKRKGKDKANVEGSDSESSESEVDDETRAAIDNTVDEEIGAGGKKQHAPLLDAFNMRAEQEEGRFDEAGNYVRNAVDPDAVYDSWLEGVSKKDVRKARAAHEKREEERRRQAIEDDKVLSVDLLSNLIKNLQRGETPIEALARLNKGHKAKPKWQNKNKAKKKSDTQGDTDMKDTEPADSPAEVARKKAIEDITASCDGLLARGDTDIYDSERELLTRQYRRETGEEWVDPDPPKEESAQETQAPALDARAMWEFRWSDARDGGGSHGPYDGTTMQQWTAAGYFGEGVEFRRVGDEGDWSKTATFI</sequence>
<dbReference type="InterPro" id="IPR035445">
    <property type="entry name" value="GYF-like_dom_sf"/>
</dbReference>
<dbReference type="AlphaFoldDB" id="A0A168DI68"/>
<dbReference type="InterPro" id="IPR039905">
    <property type="entry name" value="CD2BP2/Lin1"/>
</dbReference>
<evidence type="ECO:0000256" key="1">
    <source>
        <dbReference type="SAM" id="MobiDB-lite"/>
    </source>
</evidence>
<dbReference type="Pfam" id="PF02213">
    <property type="entry name" value="GYF"/>
    <property type="match status" value="1"/>
</dbReference>
<feature type="compositionally biased region" description="Acidic residues" evidence="1">
    <location>
        <begin position="105"/>
        <end position="117"/>
    </location>
</feature>